<reference evidence="3 5" key="1">
    <citation type="journal article" date="2014" name="Genome Announc.">
        <title>Draft Genome Sequence of Streptomyces roseochromogenes subsp. oscitans DS 12.976, Producer of the Aminocoumarin Antibiotic Clorobiocin.</title>
        <authorList>
            <person name="Ruckert C."/>
            <person name="Kalinowski J."/>
            <person name="Heide L."/>
            <person name="Apel A.K."/>
        </authorList>
    </citation>
    <scope>NUCLEOTIDE SEQUENCE [LARGE SCALE GENOMIC DNA]</scope>
    <source>
        <strain evidence="3 5">DS 12.976</strain>
    </source>
</reference>
<dbReference type="PATRIC" id="fig|1352936.5.peg.16"/>
<dbReference type="InterPro" id="IPR044068">
    <property type="entry name" value="CB"/>
</dbReference>
<evidence type="ECO:0000259" key="2">
    <source>
        <dbReference type="PROSITE" id="PS51900"/>
    </source>
</evidence>
<dbReference type="SUPFAM" id="SSF56349">
    <property type="entry name" value="DNA breaking-rejoining enzymes"/>
    <property type="match status" value="1"/>
</dbReference>
<dbReference type="HOGENOM" id="CLU_028803_0_0_11"/>
<keyword evidence="1" id="KW-0238">DNA-binding</keyword>
<dbReference type="EMBL" id="AWQX01000396">
    <property type="protein sequence ID" value="EST18172.1"/>
    <property type="molecule type" value="Genomic_DNA"/>
</dbReference>
<dbReference type="STRING" id="1352936.M878_00085"/>
<gene>
    <name evidence="4" type="ORF">M878_00085</name>
    <name evidence="3" type="ORF">M878_45585</name>
</gene>
<evidence type="ECO:0000313" key="3">
    <source>
        <dbReference type="EMBL" id="EST18172.1"/>
    </source>
</evidence>
<keyword evidence="5" id="KW-1185">Reference proteome</keyword>
<organism evidence="3 5">
    <name type="scientific">Streptomyces roseochromogenus subsp. oscitans DS 12.976</name>
    <dbReference type="NCBI Taxonomy" id="1352936"/>
    <lineage>
        <taxon>Bacteria</taxon>
        <taxon>Bacillati</taxon>
        <taxon>Actinomycetota</taxon>
        <taxon>Actinomycetes</taxon>
        <taxon>Kitasatosporales</taxon>
        <taxon>Streptomycetaceae</taxon>
        <taxon>Streptomyces</taxon>
    </lineage>
</organism>
<dbReference type="AlphaFoldDB" id="V6JE74"/>
<dbReference type="GO" id="GO:0003677">
    <property type="term" value="F:DNA binding"/>
    <property type="evidence" value="ECO:0007669"/>
    <property type="project" value="UniProtKB-UniRule"/>
</dbReference>
<dbReference type="Proteomes" id="UP000017984">
    <property type="component" value="Chromosome"/>
</dbReference>
<comment type="caution">
    <text evidence="3">The sequence shown here is derived from an EMBL/GenBank/DDBJ whole genome shotgun (WGS) entry which is preliminary data.</text>
</comment>
<name>V6JE74_STRRC</name>
<sequence>MCRHRSAGRPARGPCQHCGRRRTLDAETRRCRACADPATAPPPACCERCGTDGQWAKGLCKRCYEHAPHTVITRAAGWAGRMPAVPPWWSDFAAHLADHRHPIYAADVVATTARLIIATTTGDPHTLLAHARNNAPELVGALTDFFRIHGHLDPPPGLADRRAAARRTRRIEATPAPLRPQVDGFADFLLLQRERAQQLGLHPNQLKTIEIRLDTIRDLALHLHPEGHTSWASVTTADLESFLALAPDRRASHLAGMRQFFAHAHHSKAILHNPTDPITAVQQRGFHGPTLPPARQRTLYERWAANQNIHPHEAFIGLTALLHAATITELRQLTDADTDSDRHSVRFPGRSVHLPLDSATWTALQRCQEHRRRLGTDNPHLLVTRLTRTHHGPAGAAHIRDSLAPVGLLPRILRSTRLLALADELDAKILTVSLGMSYAGVAHYRPYPKLTRPV</sequence>
<protein>
    <recommendedName>
        <fullName evidence="2">Core-binding (CB) domain-containing protein</fullName>
    </recommendedName>
</protein>
<dbReference type="PROSITE" id="PS51900">
    <property type="entry name" value="CB"/>
    <property type="match status" value="1"/>
</dbReference>
<dbReference type="EMBL" id="AWQX01000002">
    <property type="protein sequence ID" value="EST36847.1"/>
    <property type="molecule type" value="Genomic_DNA"/>
</dbReference>
<accession>V6JE74</accession>
<evidence type="ECO:0000256" key="1">
    <source>
        <dbReference type="PROSITE-ProRule" id="PRU01248"/>
    </source>
</evidence>
<evidence type="ECO:0000313" key="5">
    <source>
        <dbReference type="Proteomes" id="UP000017984"/>
    </source>
</evidence>
<dbReference type="InterPro" id="IPR011010">
    <property type="entry name" value="DNA_brk_join_enz"/>
</dbReference>
<feature type="domain" description="Core-binding (CB)" evidence="2">
    <location>
        <begin position="176"/>
        <end position="265"/>
    </location>
</feature>
<evidence type="ECO:0000313" key="4">
    <source>
        <dbReference type="EMBL" id="EST36847.1"/>
    </source>
</evidence>
<proteinExistence type="predicted"/>